<evidence type="ECO:0000259" key="1">
    <source>
        <dbReference type="PROSITE" id="PS00028"/>
    </source>
</evidence>
<dbReference type="PROSITE" id="PS00028">
    <property type="entry name" value="ZINC_FINGER_C2H2_1"/>
    <property type="match status" value="1"/>
</dbReference>
<proteinExistence type="predicted"/>
<dbReference type="VEuPathDB" id="VectorBase:LOC119182069"/>
<evidence type="ECO:0000313" key="3">
    <source>
        <dbReference type="Proteomes" id="UP000821866"/>
    </source>
</evidence>
<organism evidence="2 3">
    <name type="scientific">Rhipicephalus microplus</name>
    <name type="common">Cattle tick</name>
    <name type="synonym">Boophilus microplus</name>
    <dbReference type="NCBI Taxonomy" id="6941"/>
    <lineage>
        <taxon>Eukaryota</taxon>
        <taxon>Metazoa</taxon>
        <taxon>Ecdysozoa</taxon>
        <taxon>Arthropoda</taxon>
        <taxon>Chelicerata</taxon>
        <taxon>Arachnida</taxon>
        <taxon>Acari</taxon>
        <taxon>Parasitiformes</taxon>
        <taxon>Ixodida</taxon>
        <taxon>Ixodoidea</taxon>
        <taxon>Ixodidae</taxon>
        <taxon>Rhipicephalinae</taxon>
        <taxon>Rhipicephalus</taxon>
        <taxon>Boophilus</taxon>
    </lineage>
</organism>
<accession>A0A9J6DDD2</accession>
<sequence>MCGVQGCAKTYHEFESYRRHIYRCHRSYVELDEPQQGNAAGSVTPRLDATTDVTAFDDAELPSSSSFAEDTSNGQESTCTVTAHGSSSSIHDFTLKVKKQMCLLFFRVAEVHKLPHSITESIFADFKDTFFDIMKAFASQIQQNIPLDSAGEDVQKLLACDFLEDVFQSASTKSLRENFAKEHLPYVKPEEHILAVGETFQYVPIPRVLQNLMLSETFRERLDQSFTIGQPSPVLRSFFDGVFFKEKLSALLENGAQYTLFLVLYSDELEIVNPLGSKRGIHKVIVVYFSVLNLHARHRSQLRSIHVALVAPYRLVDKHGMKAILEPVVSDIVRLEATGFTVHINSATAKVRAILVAFSGDNLSMNRLGGFTCCFNRGRPCRFCTAPYATFSSVFHEMDVRIRNKSLHETHIEGARVNQPLSTALYGVKGESPLLNIWYFDATLQLPPDLMHDVLEGSIPHVLKHVLQGLISTNVIRYSDLDCITAFSFGAHDKKNKPQAVEKHFLTSKTPYKGTASQKWCLFRFLSLMIGDIVPELNEHWEVYLLFKRIVDLIFADSLPHDHLACLQDDIRYFSSSFEILYPGHVIPKLHFLVHYPRLINELGPLKQYWCMRYEAKHQYLKSIAVRNQNFRNICKTIAGRHQLLQSYELCNSEFHNSIQTTKARPLKEKDLPPCMAEVFSPGVPVWKVNSVTVDQITYKVKDVVILQKAILPSFGQISELYIYCGDVFCLVNVLGNTMFDRHRWCYVVEKTSEQKLVKPTNLASSQILDLYFDSRLVLRPEVLIQHRPHPSTAHKTVKALLCFLRTTSLCAAARSGQARGDRTFCQECGSSRCRLGLRRRVAGRGSYTAARGLRRRSDPIDASRTSCSSRAGLGNIAAAAGVHRASKAGEESAAAGFAHRGARDAGGRPRLPASCTSSLAPRLRLSAEMPTGSAGERPTQFACYKWDGSLVYELYVARLVQPSRSLYLKNRLLHFWRRRDFCYPGRASGPFSAAA</sequence>
<name>A0A9J6DDD2_RHIMP</name>
<reference evidence="2" key="2">
    <citation type="submission" date="2021-09" db="EMBL/GenBank/DDBJ databases">
        <authorList>
            <person name="Jia N."/>
            <person name="Wang J."/>
            <person name="Shi W."/>
            <person name="Du L."/>
            <person name="Sun Y."/>
            <person name="Zhan W."/>
            <person name="Jiang J."/>
            <person name="Wang Q."/>
            <person name="Zhang B."/>
            <person name="Ji P."/>
            <person name="Sakyi L.B."/>
            <person name="Cui X."/>
            <person name="Yuan T."/>
            <person name="Jiang B."/>
            <person name="Yang W."/>
            <person name="Lam T.T.-Y."/>
            <person name="Chang Q."/>
            <person name="Ding S."/>
            <person name="Wang X."/>
            <person name="Zhu J."/>
            <person name="Ruan X."/>
            <person name="Zhao L."/>
            <person name="Wei J."/>
            <person name="Que T."/>
            <person name="Du C."/>
            <person name="Cheng J."/>
            <person name="Dai P."/>
            <person name="Han X."/>
            <person name="Huang E."/>
            <person name="Gao Y."/>
            <person name="Liu J."/>
            <person name="Shao H."/>
            <person name="Ye R."/>
            <person name="Li L."/>
            <person name="Wei W."/>
            <person name="Wang X."/>
            <person name="Wang C."/>
            <person name="Huo Q."/>
            <person name="Li W."/>
            <person name="Guo W."/>
            <person name="Chen H."/>
            <person name="Chen S."/>
            <person name="Zhou L."/>
            <person name="Zhou L."/>
            <person name="Ni X."/>
            <person name="Tian J."/>
            <person name="Zhou Y."/>
            <person name="Sheng Y."/>
            <person name="Liu T."/>
            <person name="Pan Y."/>
            <person name="Xia L."/>
            <person name="Li J."/>
            <person name="Zhao F."/>
            <person name="Cao W."/>
        </authorList>
    </citation>
    <scope>NUCLEOTIDE SEQUENCE</scope>
    <source>
        <strain evidence="2">Rmic-2018</strain>
        <tissue evidence="2">Larvae</tissue>
    </source>
</reference>
<dbReference type="EMBL" id="JABSTU010000010">
    <property type="protein sequence ID" value="KAH8020133.1"/>
    <property type="molecule type" value="Genomic_DNA"/>
</dbReference>
<gene>
    <name evidence="2" type="ORF">HPB51_024938</name>
</gene>
<feature type="domain" description="C2H2-type" evidence="1">
    <location>
        <begin position="2"/>
        <end position="25"/>
    </location>
</feature>
<keyword evidence="3" id="KW-1185">Reference proteome</keyword>
<dbReference type="Proteomes" id="UP000821866">
    <property type="component" value="Chromosome 8"/>
</dbReference>
<evidence type="ECO:0000313" key="2">
    <source>
        <dbReference type="EMBL" id="KAH8020133.1"/>
    </source>
</evidence>
<dbReference type="PANTHER" id="PTHR31912">
    <property type="entry name" value="IP13529P"/>
    <property type="match status" value="1"/>
</dbReference>
<dbReference type="AlphaFoldDB" id="A0A9J6DDD2"/>
<protein>
    <recommendedName>
        <fullName evidence="1">C2H2-type domain-containing protein</fullName>
    </recommendedName>
</protein>
<reference evidence="2" key="1">
    <citation type="journal article" date="2020" name="Cell">
        <title>Large-Scale Comparative Analyses of Tick Genomes Elucidate Their Genetic Diversity and Vector Capacities.</title>
        <authorList>
            <consortium name="Tick Genome and Microbiome Consortium (TIGMIC)"/>
            <person name="Jia N."/>
            <person name="Wang J."/>
            <person name="Shi W."/>
            <person name="Du L."/>
            <person name="Sun Y."/>
            <person name="Zhan W."/>
            <person name="Jiang J.F."/>
            <person name="Wang Q."/>
            <person name="Zhang B."/>
            <person name="Ji P."/>
            <person name="Bell-Sakyi L."/>
            <person name="Cui X.M."/>
            <person name="Yuan T.T."/>
            <person name="Jiang B.G."/>
            <person name="Yang W.F."/>
            <person name="Lam T.T."/>
            <person name="Chang Q.C."/>
            <person name="Ding S.J."/>
            <person name="Wang X.J."/>
            <person name="Zhu J.G."/>
            <person name="Ruan X.D."/>
            <person name="Zhao L."/>
            <person name="Wei J.T."/>
            <person name="Ye R.Z."/>
            <person name="Que T.C."/>
            <person name="Du C.H."/>
            <person name="Zhou Y.H."/>
            <person name="Cheng J.X."/>
            <person name="Dai P.F."/>
            <person name="Guo W.B."/>
            <person name="Han X.H."/>
            <person name="Huang E.J."/>
            <person name="Li L.F."/>
            <person name="Wei W."/>
            <person name="Gao Y.C."/>
            <person name="Liu J.Z."/>
            <person name="Shao H.Z."/>
            <person name="Wang X."/>
            <person name="Wang C.C."/>
            <person name="Yang T.C."/>
            <person name="Huo Q.B."/>
            <person name="Li W."/>
            <person name="Chen H.Y."/>
            <person name="Chen S.E."/>
            <person name="Zhou L.G."/>
            <person name="Ni X.B."/>
            <person name="Tian J.H."/>
            <person name="Sheng Y."/>
            <person name="Liu T."/>
            <person name="Pan Y.S."/>
            <person name="Xia L.Y."/>
            <person name="Li J."/>
            <person name="Zhao F."/>
            <person name="Cao W.C."/>
        </authorList>
    </citation>
    <scope>NUCLEOTIDE SEQUENCE</scope>
    <source>
        <strain evidence="2">Rmic-2018</strain>
    </source>
</reference>
<dbReference type="InterPro" id="IPR013087">
    <property type="entry name" value="Znf_C2H2_type"/>
</dbReference>
<comment type="caution">
    <text evidence="2">The sequence shown here is derived from an EMBL/GenBank/DDBJ whole genome shotgun (WGS) entry which is preliminary data.</text>
</comment>
<dbReference type="PANTHER" id="PTHR31912:SF34">
    <property type="entry name" value="NOTOCHORD-RELATED PROTEIN"/>
    <property type="match status" value="1"/>
</dbReference>